<reference evidence="1" key="1">
    <citation type="submission" date="2020-10" db="EMBL/GenBank/DDBJ databases">
        <authorList>
            <person name="Gilroy R."/>
        </authorList>
    </citation>
    <scope>NUCLEOTIDE SEQUENCE</scope>
    <source>
        <strain evidence="1">ChiGjej1B1-24693</strain>
    </source>
</reference>
<organism evidence="1 2">
    <name type="scientific">Candidatus Avipropionibacterium avicola</name>
    <dbReference type="NCBI Taxonomy" id="2840701"/>
    <lineage>
        <taxon>Bacteria</taxon>
        <taxon>Bacillati</taxon>
        <taxon>Actinomycetota</taxon>
        <taxon>Actinomycetes</taxon>
        <taxon>Propionibacteriales</taxon>
        <taxon>Propionibacteriaceae</taxon>
        <taxon>Propionibacteriaceae incertae sedis</taxon>
        <taxon>Candidatus Avipropionibacterium</taxon>
    </lineage>
</organism>
<sequence length="393" mass="42664">MPESRRPRIALVITTWYEASHADVLATGLIKGYDWGDQLIEPRVEVVSAYMEQRGISAKGRNKPDIGVDILTEAGIPMYDTPAEALGAGHPGVNVDGVLIIGEHGDYEDNEWGQKLYPRRRLFDSVLSAMIATDTFVPVFNDKHLAWNWTDAKAMYDNARRLGVPFMAGSTVPIAWRRPVGTEWPMDAPMTAIVGAGYGGFEVYGYHGLEGILSFTERRAGGESGVVEVRGYDGDRVGEGLSQLDPALVRAAVAAHPVDEADIDSVIEKTDQVITFTHRDGLVSGLLLSSGLQSFSVAAKGPDHEVSAELLLQGAPHSHFLFLGRGAETLFLTGEPPYPVERTLLAGGIIDHAVRNARGAFDEKAEHLDVAWTVPEHIPGTGIHLEPFRHADS</sequence>
<proteinExistence type="predicted"/>
<accession>A0A9D1GXX1</accession>
<comment type="caution">
    <text evidence="1">The sequence shown here is derived from an EMBL/GenBank/DDBJ whole genome shotgun (WGS) entry which is preliminary data.</text>
</comment>
<reference evidence="1" key="2">
    <citation type="journal article" date="2021" name="PeerJ">
        <title>Extensive microbial diversity within the chicken gut microbiome revealed by metagenomics and culture.</title>
        <authorList>
            <person name="Gilroy R."/>
            <person name="Ravi A."/>
            <person name="Getino M."/>
            <person name="Pursley I."/>
            <person name="Horton D.L."/>
            <person name="Alikhan N.F."/>
            <person name="Baker D."/>
            <person name="Gharbi K."/>
            <person name="Hall N."/>
            <person name="Watson M."/>
            <person name="Adriaenssens E.M."/>
            <person name="Foster-Nyarko E."/>
            <person name="Jarju S."/>
            <person name="Secka A."/>
            <person name="Antonio M."/>
            <person name="Oren A."/>
            <person name="Chaudhuri R.R."/>
            <person name="La Ragione R."/>
            <person name="Hildebrand F."/>
            <person name="Pallen M.J."/>
        </authorList>
    </citation>
    <scope>NUCLEOTIDE SEQUENCE</scope>
    <source>
        <strain evidence="1">ChiGjej1B1-24693</strain>
    </source>
</reference>
<protein>
    <submittedName>
        <fullName evidence="1">Uncharacterized protein</fullName>
    </submittedName>
</protein>
<dbReference type="AlphaFoldDB" id="A0A9D1GXX1"/>
<name>A0A9D1GXX1_9ACTN</name>
<evidence type="ECO:0000313" key="1">
    <source>
        <dbReference type="EMBL" id="HIT75818.1"/>
    </source>
</evidence>
<dbReference type="Proteomes" id="UP000886842">
    <property type="component" value="Unassembled WGS sequence"/>
</dbReference>
<dbReference type="EMBL" id="DVLP01000283">
    <property type="protein sequence ID" value="HIT75818.1"/>
    <property type="molecule type" value="Genomic_DNA"/>
</dbReference>
<gene>
    <name evidence="1" type="ORF">IAA98_09550</name>
</gene>
<evidence type="ECO:0000313" key="2">
    <source>
        <dbReference type="Proteomes" id="UP000886842"/>
    </source>
</evidence>